<sequence length="589" mass="64568">MLRGTPRTWETPLTLENSMWRSRLTLLLCLPLALAAGCDEPKCKGTKCGGDSPDSGVVVEPEAAEADWAVTGPYANCHFKQGTTGTQCGELSSFDLSACQRTTLGSIGKEGVFTTHGRMELSDGGVRYFKQSHSLREDGGTETFNGWSTDSDNMYLTKYLSDDTWFVSRHTEGRFADGGVANVTVGYAGCSAQDSEHFTGCYAVCLNGQAYEKGTFKAARITPARGESEANGLTLVSETPILNQDGSDYFFGLPVDVYVTKNRAYVVSIEGTYQGVGGLTVIDVSDPANPRVTKRISSERGYWNGVWAKGDALYVASGNYGVVTFDITNPDDPVLTPVQVQENADAHTVFVEGNHLYAMGDPTRIYDISNPRAPRLIGRYEPPGAASYPGAYVHDAFVYQGRMYSYYWSYGMQISDVSRVDEQEPTHLGAYRYGVDSKGNPTLNSAHSHAGAVGTFGDRLIAFEGGEDWGSHLRVLDVTDPAHVKLITRYRLREEVSIHNMILDEARKRLYIAYYHEGVRVLDVANPAQPRELSYFNTFRSEDPMRGLGFYEGAIGIRVPKVPDVSAANAGLIYVVDTSRGLLILRETK</sequence>
<gene>
    <name evidence="1" type="ORF">F0U60_11400</name>
</gene>
<dbReference type="Pfam" id="PF08309">
    <property type="entry name" value="LVIVD"/>
    <property type="match status" value="4"/>
</dbReference>
<evidence type="ECO:0000313" key="2">
    <source>
        <dbReference type="Proteomes" id="UP001611383"/>
    </source>
</evidence>
<evidence type="ECO:0008006" key="3">
    <source>
        <dbReference type="Google" id="ProtNLM"/>
    </source>
</evidence>
<name>A0ABY9WLF8_9BACT</name>
<reference evidence="1 2" key="1">
    <citation type="submission" date="2019-08" db="EMBL/GenBank/DDBJ databases">
        <title>Archangium and Cystobacter genomes.</title>
        <authorList>
            <person name="Chen I.-C.K."/>
            <person name="Wielgoss S."/>
        </authorList>
    </citation>
    <scope>NUCLEOTIDE SEQUENCE [LARGE SCALE GENOMIC DNA]</scope>
    <source>
        <strain evidence="1 2">Cbm 6</strain>
    </source>
</reference>
<dbReference type="InterPro" id="IPR011047">
    <property type="entry name" value="Quinoprotein_ADH-like_sf"/>
</dbReference>
<keyword evidence="2" id="KW-1185">Reference proteome</keyword>
<dbReference type="EMBL" id="CP043494">
    <property type="protein sequence ID" value="WNG44624.1"/>
    <property type="molecule type" value="Genomic_DNA"/>
</dbReference>
<proteinExistence type="predicted"/>
<accession>A0ABY9WLF8</accession>
<organism evidence="1 2">
    <name type="scientific">Archangium minus</name>
    <dbReference type="NCBI Taxonomy" id="83450"/>
    <lineage>
        <taxon>Bacteria</taxon>
        <taxon>Pseudomonadati</taxon>
        <taxon>Myxococcota</taxon>
        <taxon>Myxococcia</taxon>
        <taxon>Myxococcales</taxon>
        <taxon>Cystobacterineae</taxon>
        <taxon>Archangiaceae</taxon>
        <taxon>Archangium</taxon>
    </lineage>
</organism>
<evidence type="ECO:0000313" key="1">
    <source>
        <dbReference type="EMBL" id="WNG44624.1"/>
    </source>
</evidence>
<dbReference type="InterPro" id="IPR013211">
    <property type="entry name" value="LVIVD"/>
</dbReference>
<dbReference type="Proteomes" id="UP001611383">
    <property type="component" value="Chromosome"/>
</dbReference>
<protein>
    <recommendedName>
        <fullName evidence="3">Lipoprotein</fullName>
    </recommendedName>
</protein>
<dbReference type="SUPFAM" id="SSF50998">
    <property type="entry name" value="Quinoprotein alcohol dehydrogenase-like"/>
    <property type="match status" value="1"/>
</dbReference>